<accession>A0AAV8Y1N9</accession>
<gene>
    <name evidence="1" type="ORF">NQ314_009374</name>
</gene>
<organism evidence="1 2">
    <name type="scientific">Rhamnusium bicolor</name>
    <dbReference type="NCBI Taxonomy" id="1586634"/>
    <lineage>
        <taxon>Eukaryota</taxon>
        <taxon>Metazoa</taxon>
        <taxon>Ecdysozoa</taxon>
        <taxon>Arthropoda</taxon>
        <taxon>Hexapoda</taxon>
        <taxon>Insecta</taxon>
        <taxon>Pterygota</taxon>
        <taxon>Neoptera</taxon>
        <taxon>Endopterygota</taxon>
        <taxon>Coleoptera</taxon>
        <taxon>Polyphaga</taxon>
        <taxon>Cucujiformia</taxon>
        <taxon>Chrysomeloidea</taxon>
        <taxon>Cerambycidae</taxon>
        <taxon>Lepturinae</taxon>
        <taxon>Rhagiini</taxon>
        <taxon>Rhamnusium</taxon>
    </lineage>
</organism>
<protein>
    <submittedName>
        <fullName evidence="1">Uncharacterized protein</fullName>
    </submittedName>
</protein>
<evidence type="ECO:0000313" key="2">
    <source>
        <dbReference type="Proteomes" id="UP001162156"/>
    </source>
</evidence>
<proteinExistence type="predicted"/>
<dbReference type="Proteomes" id="UP001162156">
    <property type="component" value="Unassembled WGS sequence"/>
</dbReference>
<dbReference type="EMBL" id="JANEYF010002564">
    <property type="protein sequence ID" value="KAJ8944833.1"/>
    <property type="molecule type" value="Genomic_DNA"/>
</dbReference>
<sequence length="79" mass="9019">MGHEIRPEDIGLVTVKAEDEIQPFMVAFLKAVNHVKARTTRDTKTRIKKSTSTLSSIINGYKSKYSNNDKWVDMSYLSK</sequence>
<keyword evidence="2" id="KW-1185">Reference proteome</keyword>
<dbReference type="AlphaFoldDB" id="A0AAV8Y1N9"/>
<reference evidence="1" key="1">
    <citation type="journal article" date="2023" name="Insect Mol. Biol.">
        <title>Genome sequencing provides insights into the evolution of gene families encoding plant cell wall-degrading enzymes in longhorned beetles.</title>
        <authorList>
            <person name="Shin N.R."/>
            <person name="Okamura Y."/>
            <person name="Kirsch R."/>
            <person name="Pauchet Y."/>
        </authorList>
    </citation>
    <scope>NUCLEOTIDE SEQUENCE</scope>
    <source>
        <strain evidence="1">RBIC_L_NR</strain>
    </source>
</reference>
<comment type="caution">
    <text evidence="1">The sequence shown here is derived from an EMBL/GenBank/DDBJ whole genome shotgun (WGS) entry which is preliminary data.</text>
</comment>
<evidence type="ECO:0000313" key="1">
    <source>
        <dbReference type="EMBL" id="KAJ8944833.1"/>
    </source>
</evidence>
<name>A0AAV8Y1N9_9CUCU</name>